<dbReference type="Proteomes" id="UP000292445">
    <property type="component" value="Unassembled WGS sequence"/>
</dbReference>
<dbReference type="AlphaFoldDB" id="A0A4V2F3H0"/>
<dbReference type="PANTHER" id="PTHR30502">
    <property type="entry name" value="2-KETO-3-DEOXY-L-RHAMNONATE ALDOLASE"/>
    <property type="match status" value="1"/>
</dbReference>
<dbReference type="OrthoDB" id="86160at2"/>
<proteinExistence type="inferred from homology"/>
<dbReference type="RefSeq" id="WP_130355473.1">
    <property type="nucleotide sequence ID" value="NZ_SGXC01000001.1"/>
</dbReference>
<dbReference type="GO" id="GO:0046872">
    <property type="term" value="F:metal ion binding"/>
    <property type="evidence" value="ECO:0007669"/>
    <property type="project" value="UniProtKB-KW"/>
</dbReference>
<evidence type="ECO:0000256" key="1">
    <source>
        <dbReference type="ARBA" id="ARBA00005568"/>
    </source>
</evidence>
<reference evidence="5 6" key="1">
    <citation type="submission" date="2019-02" db="EMBL/GenBank/DDBJ databases">
        <title>Genomic Encyclopedia of Type Strains, Phase IV (KMG-IV): sequencing the most valuable type-strain genomes for metagenomic binning, comparative biology and taxonomic classification.</title>
        <authorList>
            <person name="Goeker M."/>
        </authorList>
    </citation>
    <scope>NUCLEOTIDE SEQUENCE [LARGE SCALE GENOMIC DNA]</scope>
    <source>
        <strain evidence="5 6">K24</strain>
    </source>
</reference>
<dbReference type="GO" id="GO:0016832">
    <property type="term" value="F:aldehyde-lyase activity"/>
    <property type="evidence" value="ECO:0007669"/>
    <property type="project" value="TreeGrafter"/>
</dbReference>
<dbReference type="InterPro" id="IPR005000">
    <property type="entry name" value="Aldolase/citrate-lyase_domain"/>
</dbReference>
<feature type="domain" description="HpcH/HpaI aldolase/citrate lyase" evidence="4">
    <location>
        <begin position="19"/>
        <end position="244"/>
    </location>
</feature>
<keyword evidence="3" id="KW-0456">Lyase</keyword>
<evidence type="ECO:0000313" key="5">
    <source>
        <dbReference type="EMBL" id="RZS84077.1"/>
    </source>
</evidence>
<dbReference type="GO" id="GO:0005737">
    <property type="term" value="C:cytoplasm"/>
    <property type="evidence" value="ECO:0007669"/>
    <property type="project" value="TreeGrafter"/>
</dbReference>
<dbReference type="Pfam" id="PF03328">
    <property type="entry name" value="HpcH_HpaI"/>
    <property type="match status" value="1"/>
</dbReference>
<dbReference type="InterPro" id="IPR050251">
    <property type="entry name" value="HpcH-HpaI_aldolase"/>
</dbReference>
<dbReference type="EMBL" id="SGXC01000001">
    <property type="protein sequence ID" value="RZS84077.1"/>
    <property type="molecule type" value="Genomic_DNA"/>
</dbReference>
<evidence type="ECO:0000256" key="2">
    <source>
        <dbReference type="ARBA" id="ARBA00022723"/>
    </source>
</evidence>
<dbReference type="FunFam" id="3.20.20.60:FF:000004">
    <property type="entry name" value="5-keto-4-deoxy-D-glucarate aldolase"/>
    <property type="match status" value="1"/>
</dbReference>
<evidence type="ECO:0000313" key="6">
    <source>
        <dbReference type="Proteomes" id="UP000292445"/>
    </source>
</evidence>
<dbReference type="Gene3D" id="3.20.20.60">
    <property type="entry name" value="Phosphoenolpyruvate-binding domains"/>
    <property type="match status" value="1"/>
</dbReference>
<evidence type="ECO:0000259" key="4">
    <source>
        <dbReference type="Pfam" id="PF03328"/>
    </source>
</evidence>
<comment type="caution">
    <text evidence="5">The sequence shown here is derived from an EMBL/GenBank/DDBJ whole genome shotgun (WGS) entry which is preliminary data.</text>
</comment>
<dbReference type="InterPro" id="IPR015813">
    <property type="entry name" value="Pyrv/PenolPyrv_kinase-like_dom"/>
</dbReference>
<organism evidence="5 6">
    <name type="scientific">Pigmentiphaga kullae</name>
    <dbReference type="NCBI Taxonomy" id="151784"/>
    <lineage>
        <taxon>Bacteria</taxon>
        <taxon>Pseudomonadati</taxon>
        <taxon>Pseudomonadota</taxon>
        <taxon>Betaproteobacteria</taxon>
        <taxon>Burkholderiales</taxon>
        <taxon>Alcaligenaceae</taxon>
        <taxon>Pigmentiphaga</taxon>
    </lineage>
</organism>
<dbReference type="PANTHER" id="PTHR30502:SF0">
    <property type="entry name" value="PHOSPHOENOLPYRUVATE CARBOXYLASE FAMILY PROTEIN"/>
    <property type="match status" value="1"/>
</dbReference>
<evidence type="ECO:0000256" key="3">
    <source>
        <dbReference type="ARBA" id="ARBA00023239"/>
    </source>
</evidence>
<dbReference type="InterPro" id="IPR040442">
    <property type="entry name" value="Pyrv_kinase-like_dom_sf"/>
</dbReference>
<protein>
    <submittedName>
        <fullName evidence="5">2,4-dihydroxyhept-2-enedioate aldolase</fullName>
    </submittedName>
</protein>
<dbReference type="SUPFAM" id="SSF51621">
    <property type="entry name" value="Phosphoenolpyruvate/pyruvate domain"/>
    <property type="match status" value="1"/>
</dbReference>
<gene>
    <name evidence="5" type="ORF">EV675_0079</name>
</gene>
<keyword evidence="2" id="KW-0479">Metal-binding</keyword>
<keyword evidence="6" id="KW-1185">Reference proteome</keyword>
<sequence length="257" mass="27247">MNLPENAFKRALIDRRRLIGLWAAMADPYSLEICAQAGFDWLLLDGEHGPNDLRSVLAQLQALAAYPPAPVVRVPDGDAVLLKQYLEIGVQNFLVPMVESAEQARAIVAATRYPPHGTRGVGSSIARSSRWATYADYLYAANGQICVLAQVETAAGVDRVAQIAAVDGVDGIFIGPADLAASMGHLGEPGHPEVRAAIDRARRGALSHDKAVGTLATDSALIRQHLEQGASFVAVGVDTALLARATRELAAAWINPA</sequence>
<comment type="similarity">
    <text evidence="1">Belongs to the HpcH/HpaI aldolase family.</text>
</comment>
<accession>A0A4V2F3H0</accession>
<name>A0A4V2F3H0_9BURK</name>